<evidence type="ECO:0000313" key="2">
    <source>
        <dbReference type="Proteomes" id="UP000008311"/>
    </source>
</evidence>
<dbReference type="Proteomes" id="UP000008311">
    <property type="component" value="Unassembled WGS sequence"/>
</dbReference>
<proteinExistence type="predicted"/>
<dbReference type="EMBL" id="EQ973834">
    <property type="protein sequence ID" value="EEF43328.1"/>
    <property type="molecule type" value="Genomic_DNA"/>
</dbReference>
<name>B9RZE8_RICCO</name>
<reference evidence="2" key="1">
    <citation type="journal article" date="2010" name="Nat. Biotechnol.">
        <title>Draft genome sequence of the oilseed species Ricinus communis.</title>
        <authorList>
            <person name="Chan A.P."/>
            <person name="Crabtree J."/>
            <person name="Zhao Q."/>
            <person name="Lorenzi H."/>
            <person name="Orvis J."/>
            <person name="Puiu D."/>
            <person name="Melake-Berhan A."/>
            <person name="Jones K.M."/>
            <person name="Redman J."/>
            <person name="Chen G."/>
            <person name="Cahoon E.B."/>
            <person name="Gedil M."/>
            <person name="Stanke M."/>
            <person name="Haas B.J."/>
            <person name="Wortman J.R."/>
            <person name="Fraser-Liggett C.M."/>
            <person name="Ravel J."/>
            <person name="Rabinowicz P.D."/>
        </authorList>
    </citation>
    <scope>NUCLEOTIDE SEQUENCE [LARGE SCALE GENOMIC DNA]</scope>
    <source>
        <strain evidence="2">cv. Hale</strain>
    </source>
</reference>
<dbReference type="AlphaFoldDB" id="B9RZE8"/>
<accession>B9RZE8</accession>
<dbReference type="InParanoid" id="B9RZE8"/>
<protein>
    <submittedName>
        <fullName evidence="1">Uncharacterized protein</fullName>
    </submittedName>
</protein>
<sequence length="54" mass="5837">MSWGMGVIRDSNGHFVTAGSCALLDPMVPQAVFEPGCSFSCTTAALFFRHWEVA</sequence>
<evidence type="ECO:0000313" key="1">
    <source>
        <dbReference type="EMBL" id="EEF43328.1"/>
    </source>
</evidence>
<organism evidence="1 2">
    <name type="scientific">Ricinus communis</name>
    <name type="common">Castor bean</name>
    <dbReference type="NCBI Taxonomy" id="3988"/>
    <lineage>
        <taxon>Eukaryota</taxon>
        <taxon>Viridiplantae</taxon>
        <taxon>Streptophyta</taxon>
        <taxon>Embryophyta</taxon>
        <taxon>Tracheophyta</taxon>
        <taxon>Spermatophyta</taxon>
        <taxon>Magnoliopsida</taxon>
        <taxon>eudicotyledons</taxon>
        <taxon>Gunneridae</taxon>
        <taxon>Pentapetalae</taxon>
        <taxon>rosids</taxon>
        <taxon>fabids</taxon>
        <taxon>Malpighiales</taxon>
        <taxon>Euphorbiaceae</taxon>
        <taxon>Acalyphoideae</taxon>
        <taxon>Acalypheae</taxon>
        <taxon>Ricinus</taxon>
    </lineage>
</organism>
<keyword evidence="2" id="KW-1185">Reference proteome</keyword>
<gene>
    <name evidence="1" type="ORF">RCOM_0938670</name>
</gene>